<dbReference type="AlphaFoldDB" id="A0A941E1F6"/>
<accession>A0A941E1F6</accession>
<reference evidence="2" key="1">
    <citation type="submission" date="2021-04" db="EMBL/GenBank/DDBJ databases">
        <title>Isolation and polyphasic classification of algal microorganism.</title>
        <authorList>
            <person name="Wang S."/>
        </authorList>
    </citation>
    <scope>NUCLEOTIDE SEQUENCE</scope>
    <source>
        <strain evidence="2">720a</strain>
    </source>
</reference>
<protein>
    <submittedName>
        <fullName evidence="2">Uncharacterized protein</fullName>
    </submittedName>
</protein>
<comment type="caution">
    <text evidence="2">The sequence shown here is derived from an EMBL/GenBank/DDBJ whole genome shotgun (WGS) entry which is preliminary data.</text>
</comment>
<feature type="transmembrane region" description="Helical" evidence="1">
    <location>
        <begin position="63"/>
        <end position="82"/>
    </location>
</feature>
<proteinExistence type="predicted"/>
<dbReference type="RefSeq" id="WP_026682975.1">
    <property type="nucleotide sequence ID" value="NZ_BAAACY010000029.1"/>
</dbReference>
<feature type="transmembrane region" description="Helical" evidence="1">
    <location>
        <begin position="18"/>
        <end position="36"/>
    </location>
</feature>
<dbReference type="Proteomes" id="UP000675284">
    <property type="component" value="Unassembled WGS sequence"/>
</dbReference>
<evidence type="ECO:0000313" key="3">
    <source>
        <dbReference type="Proteomes" id="UP000675284"/>
    </source>
</evidence>
<keyword evidence="3" id="KW-1185">Reference proteome</keyword>
<evidence type="ECO:0000256" key="1">
    <source>
        <dbReference type="SAM" id="Phobius"/>
    </source>
</evidence>
<dbReference type="EMBL" id="JAGSOT010000044">
    <property type="protein sequence ID" value="MBR7797153.1"/>
    <property type="molecule type" value="Genomic_DNA"/>
</dbReference>
<keyword evidence="1" id="KW-1133">Transmembrane helix</keyword>
<keyword evidence="1" id="KW-0472">Membrane</keyword>
<feature type="transmembrane region" description="Helical" evidence="1">
    <location>
        <begin position="88"/>
        <end position="107"/>
    </location>
</feature>
<evidence type="ECO:0000313" key="2">
    <source>
        <dbReference type="EMBL" id="MBR7797153.1"/>
    </source>
</evidence>
<organism evidence="2 3">
    <name type="scientific">Virgibacillus salarius</name>
    <dbReference type="NCBI Taxonomy" id="447199"/>
    <lineage>
        <taxon>Bacteria</taxon>
        <taxon>Bacillati</taxon>
        <taxon>Bacillota</taxon>
        <taxon>Bacilli</taxon>
        <taxon>Bacillales</taxon>
        <taxon>Bacillaceae</taxon>
        <taxon>Virgibacillus</taxon>
    </lineage>
</organism>
<sequence length="114" mass="13462">MFYFWLQTAYTPFPVTDILIPVMVAIMATIVMSIVYKNKPKIDRGRVIIYFQLSYRRKLIRSLWTFPIHIAIILLAIYITHMRPTVEILVFIAFLTGNCLQIGYNYCMYKKTEA</sequence>
<keyword evidence="1" id="KW-0812">Transmembrane</keyword>
<gene>
    <name evidence="2" type="ORF">KCX74_14020</name>
</gene>
<name>A0A941E1F6_9BACI</name>